<keyword evidence="7" id="KW-0256">Endoplasmic reticulum</keyword>
<keyword evidence="8" id="KW-0276">Fatty acid metabolism</keyword>
<evidence type="ECO:0000256" key="10">
    <source>
        <dbReference type="ARBA" id="ARBA00022989"/>
    </source>
</evidence>
<evidence type="ECO:0000256" key="6">
    <source>
        <dbReference type="ARBA" id="ARBA00022692"/>
    </source>
</evidence>
<evidence type="ECO:0000313" key="18">
    <source>
        <dbReference type="EMBL" id="KIM84893.1"/>
    </source>
</evidence>
<dbReference type="AlphaFoldDB" id="A0A0C3BF10"/>
<dbReference type="Pfam" id="PF21696">
    <property type="entry name" value="TECR_N"/>
    <property type="match status" value="1"/>
</dbReference>
<comment type="pathway">
    <text evidence="2">Lipid metabolism; fatty acid biosynthesis.</text>
</comment>
<comment type="similarity">
    <text evidence="3">Belongs to the steroid 5-alpha reductase family.</text>
</comment>
<evidence type="ECO:0000256" key="2">
    <source>
        <dbReference type="ARBA" id="ARBA00005194"/>
    </source>
</evidence>
<dbReference type="InterPro" id="IPR001104">
    <property type="entry name" value="3-oxo-5_a-steroid_4-DH_C"/>
</dbReference>
<dbReference type="Pfam" id="PF02544">
    <property type="entry name" value="Steroid_dh"/>
    <property type="match status" value="1"/>
</dbReference>
<evidence type="ECO:0000256" key="5">
    <source>
        <dbReference type="ARBA" id="ARBA00022516"/>
    </source>
</evidence>
<comment type="subcellular location">
    <subcellularLocation>
        <location evidence="1">Endoplasmic reticulum membrane</location>
        <topology evidence="1">Multi-pass membrane protein</topology>
    </subcellularLocation>
</comment>
<dbReference type="HOGENOM" id="CLU_059260_0_0_1"/>
<evidence type="ECO:0000259" key="16">
    <source>
        <dbReference type="Pfam" id="PF02544"/>
    </source>
</evidence>
<feature type="transmembrane region" description="Helical" evidence="15">
    <location>
        <begin position="257"/>
        <end position="280"/>
    </location>
</feature>
<evidence type="ECO:0000256" key="11">
    <source>
        <dbReference type="ARBA" id="ARBA00023002"/>
    </source>
</evidence>
<keyword evidence="14" id="KW-0275">Fatty acid biosynthesis</keyword>
<keyword evidence="6 15" id="KW-0812">Transmembrane</keyword>
<evidence type="ECO:0000256" key="15">
    <source>
        <dbReference type="SAM" id="Phobius"/>
    </source>
</evidence>
<dbReference type="SUPFAM" id="SSF54236">
    <property type="entry name" value="Ubiquitin-like"/>
    <property type="match status" value="1"/>
</dbReference>
<keyword evidence="12" id="KW-0443">Lipid metabolism</keyword>
<evidence type="ECO:0000256" key="9">
    <source>
        <dbReference type="ARBA" id="ARBA00022857"/>
    </source>
</evidence>
<accession>A0A0C3BF10</accession>
<keyword evidence="13 15" id="KW-0472">Membrane</keyword>
<dbReference type="InterPro" id="IPR039357">
    <property type="entry name" value="SRD5A/TECR"/>
</dbReference>
<evidence type="ECO:0000256" key="13">
    <source>
        <dbReference type="ARBA" id="ARBA00023136"/>
    </source>
</evidence>
<gene>
    <name evidence="18" type="ORF">PILCRDRAFT_817709</name>
</gene>
<evidence type="ECO:0000259" key="17">
    <source>
        <dbReference type="Pfam" id="PF21696"/>
    </source>
</evidence>
<dbReference type="Proteomes" id="UP000054166">
    <property type="component" value="Unassembled WGS sequence"/>
</dbReference>
<dbReference type="InterPro" id="IPR049127">
    <property type="entry name" value="TECR-like_N"/>
</dbReference>
<keyword evidence="9" id="KW-0521">NADP</keyword>
<organism evidence="18 19">
    <name type="scientific">Piloderma croceum (strain F 1598)</name>
    <dbReference type="NCBI Taxonomy" id="765440"/>
    <lineage>
        <taxon>Eukaryota</taxon>
        <taxon>Fungi</taxon>
        <taxon>Dikarya</taxon>
        <taxon>Basidiomycota</taxon>
        <taxon>Agaricomycotina</taxon>
        <taxon>Agaricomycetes</taxon>
        <taxon>Agaricomycetidae</taxon>
        <taxon>Atheliales</taxon>
        <taxon>Atheliaceae</taxon>
        <taxon>Piloderma</taxon>
    </lineage>
</organism>
<keyword evidence="5" id="KW-0444">Lipid biosynthesis</keyword>
<dbReference type="GO" id="GO:0005789">
    <property type="term" value="C:endoplasmic reticulum membrane"/>
    <property type="evidence" value="ECO:0007669"/>
    <property type="project" value="UniProtKB-SubCell"/>
</dbReference>
<dbReference type="PANTHER" id="PTHR10556:SF28">
    <property type="entry name" value="VERY-LONG-CHAIN ENOYL-COA REDUCTASE"/>
    <property type="match status" value="1"/>
</dbReference>
<dbReference type="PANTHER" id="PTHR10556">
    <property type="entry name" value="3-OXO-5-ALPHA-STEROID 4-DEHYDROGENASE"/>
    <property type="match status" value="1"/>
</dbReference>
<evidence type="ECO:0000256" key="14">
    <source>
        <dbReference type="ARBA" id="ARBA00023160"/>
    </source>
</evidence>
<evidence type="ECO:0000256" key="12">
    <source>
        <dbReference type="ARBA" id="ARBA00023098"/>
    </source>
</evidence>
<protein>
    <recommendedName>
        <fullName evidence="4">very-long-chain enoyl-CoA reductase</fullName>
        <ecNumber evidence="4">1.3.1.93</ecNumber>
    </recommendedName>
</protein>
<feature type="domain" description="3-oxo-5-alpha-steroid 4-dehydrogenase C-terminal" evidence="16">
    <location>
        <begin position="157"/>
        <end position="314"/>
    </location>
</feature>
<feature type="domain" description="TECR-like N-terminal" evidence="17">
    <location>
        <begin position="28"/>
        <end position="80"/>
    </location>
</feature>
<evidence type="ECO:0000256" key="8">
    <source>
        <dbReference type="ARBA" id="ARBA00022832"/>
    </source>
</evidence>
<reference evidence="18 19" key="1">
    <citation type="submission" date="2014-04" db="EMBL/GenBank/DDBJ databases">
        <authorList>
            <consortium name="DOE Joint Genome Institute"/>
            <person name="Kuo A."/>
            <person name="Tarkka M."/>
            <person name="Buscot F."/>
            <person name="Kohler A."/>
            <person name="Nagy L.G."/>
            <person name="Floudas D."/>
            <person name="Copeland A."/>
            <person name="Barry K.W."/>
            <person name="Cichocki N."/>
            <person name="Veneault-Fourrey C."/>
            <person name="LaButti K."/>
            <person name="Lindquist E.A."/>
            <person name="Lipzen A."/>
            <person name="Lundell T."/>
            <person name="Morin E."/>
            <person name="Murat C."/>
            <person name="Sun H."/>
            <person name="Tunlid A."/>
            <person name="Henrissat B."/>
            <person name="Grigoriev I.V."/>
            <person name="Hibbett D.S."/>
            <person name="Martin F."/>
            <person name="Nordberg H.P."/>
            <person name="Cantor M.N."/>
            <person name="Hua S.X."/>
        </authorList>
    </citation>
    <scope>NUCLEOTIDE SEQUENCE [LARGE SCALE GENOMIC DNA]</scope>
    <source>
        <strain evidence="18 19">F 1598</strain>
    </source>
</reference>
<reference evidence="19" key="2">
    <citation type="submission" date="2015-01" db="EMBL/GenBank/DDBJ databases">
        <title>Evolutionary Origins and Diversification of the Mycorrhizal Mutualists.</title>
        <authorList>
            <consortium name="DOE Joint Genome Institute"/>
            <consortium name="Mycorrhizal Genomics Consortium"/>
            <person name="Kohler A."/>
            <person name="Kuo A."/>
            <person name="Nagy L.G."/>
            <person name="Floudas D."/>
            <person name="Copeland A."/>
            <person name="Barry K.W."/>
            <person name="Cichocki N."/>
            <person name="Veneault-Fourrey C."/>
            <person name="LaButti K."/>
            <person name="Lindquist E.A."/>
            <person name="Lipzen A."/>
            <person name="Lundell T."/>
            <person name="Morin E."/>
            <person name="Murat C."/>
            <person name="Riley R."/>
            <person name="Ohm R."/>
            <person name="Sun H."/>
            <person name="Tunlid A."/>
            <person name="Henrissat B."/>
            <person name="Grigoriev I.V."/>
            <person name="Hibbett D.S."/>
            <person name="Martin F."/>
        </authorList>
    </citation>
    <scope>NUCLEOTIDE SEQUENCE [LARGE SCALE GENOMIC DNA]</scope>
    <source>
        <strain evidence="19">F 1598</strain>
    </source>
</reference>
<dbReference type="FunCoup" id="A0A0C3BF10">
    <property type="interactions" value="59"/>
</dbReference>
<keyword evidence="19" id="KW-1185">Reference proteome</keyword>
<evidence type="ECO:0000256" key="3">
    <source>
        <dbReference type="ARBA" id="ARBA00007742"/>
    </source>
</evidence>
<dbReference type="InParanoid" id="A0A0C3BF10"/>
<proteinExistence type="inferred from homology"/>
<dbReference type="GO" id="GO:0102758">
    <property type="term" value="F:very-long-chain enoyl-CoA reductase activity"/>
    <property type="evidence" value="ECO:0007669"/>
    <property type="project" value="UniProtKB-EC"/>
</dbReference>
<dbReference type="EC" id="1.3.1.93" evidence="4"/>
<keyword evidence="10 15" id="KW-1133">Transmembrane helix</keyword>
<dbReference type="Gene3D" id="3.10.20.90">
    <property type="entry name" value="Phosphatidylinositol 3-kinase Catalytic Subunit, Chain A, domain 1"/>
    <property type="match status" value="1"/>
</dbReference>
<evidence type="ECO:0000313" key="19">
    <source>
        <dbReference type="Proteomes" id="UP000054166"/>
    </source>
</evidence>
<dbReference type="EMBL" id="KN832986">
    <property type="protein sequence ID" value="KIM84893.1"/>
    <property type="molecule type" value="Genomic_DNA"/>
</dbReference>
<dbReference type="OrthoDB" id="540503at2759"/>
<evidence type="ECO:0000256" key="1">
    <source>
        <dbReference type="ARBA" id="ARBA00004477"/>
    </source>
</evidence>
<dbReference type="Gene3D" id="1.20.120.1630">
    <property type="match status" value="1"/>
</dbReference>
<dbReference type="GO" id="GO:0042761">
    <property type="term" value="P:very long-chain fatty acid biosynthetic process"/>
    <property type="evidence" value="ECO:0007669"/>
    <property type="project" value="TreeGrafter"/>
</dbReference>
<dbReference type="PROSITE" id="PS50244">
    <property type="entry name" value="S5A_REDUCTASE"/>
    <property type="match status" value="1"/>
</dbReference>
<evidence type="ECO:0000256" key="7">
    <source>
        <dbReference type="ARBA" id="ARBA00022824"/>
    </source>
</evidence>
<dbReference type="STRING" id="765440.A0A0C3BF10"/>
<evidence type="ECO:0000256" key="4">
    <source>
        <dbReference type="ARBA" id="ARBA00012530"/>
    </source>
</evidence>
<keyword evidence="11" id="KW-0560">Oxidoreductase</keyword>
<dbReference type="InterPro" id="IPR029071">
    <property type="entry name" value="Ubiquitin-like_domsf"/>
</dbReference>
<sequence length="314" mass="35504">MVSVTISAAGKPPTVARGLPFTVEFPAKSTDQVTIEDVKSSIANKFPKFYATRQKLSLKGSKASLASDATLKDVGVEDGGELCVKDLGPQISWKTVFMIEYAGPLVIHPIFYHLTRLFYGTEIQHSALQKYIYAFIMLNFVKRELETLFIHRFSHATMPLWNVFRNSAHYHLLSGVALAYAVYSPTYSATSSYIRGTIRDDPRFLWAGAAIWLFAELSNLHTHLTLRALRPPGTRTRAIPYGYGFSLVSCPNYFFEILAWVVIVVLTGSWVAMIFLAVAARQMGIWALKKHRAYKKEFGNDYPRERKVMIPFLF</sequence>
<name>A0A0C3BF10_PILCF</name>